<proteinExistence type="predicted"/>
<dbReference type="EMBL" id="CZKA01000015">
    <property type="protein sequence ID" value="CUR55019.1"/>
    <property type="molecule type" value="Genomic_DNA"/>
</dbReference>
<protein>
    <submittedName>
        <fullName evidence="2">Alpha/beta hydrolase fold protein</fullName>
    </submittedName>
</protein>
<dbReference type="Gene3D" id="3.40.50.1820">
    <property type="entry name" value="alpha/beta hydrolase"/>
    <property type="match status" value="1"/>
</dbReference>
<dbReference type="GO" id="GO:0016787">
    <property type="term" value="F:hydrolase activity"/>
    <property type="evidence" value="ECO:0007669"/>
    <property type="project" value="UniProtKB-KW"/>
</dbReference>
<dbReference type="AlphaFoldDB" id="A0A2P2BZ35"/>
<organism evidence="2">
    <name type="scientific">metagenome</name>
    <dbReference type="NCBI Taxonomy" id="256318"/>
    <lineage>
        <taxon>unclassified sequences</taxon>
        <taxon>metagenomes</taxon>
    </lineage>
</organism>
<accession>A0A2P2BZ35</accession>
<gene>
    <name evidence="2" type="ORF">NOCA2220210</name>
</gene>
<dbReference type="PANTHER" id="PTHR43433">
    <property type="entry name" value="HYDROLASE, ALPHA/BETA FOLD FAMILY PROTEIN"/>
    <property type="match status" value="1"/>
</dbReference>
<evidence type="ECO:0000259" key="1">
    <source>
        <dbReference type="Pfam" id="PF00561"/>
    </source>
</evidence>
<reference evidence="2" key="1">
    <citation type="submission" date="2015-08" db="EMBL/GenBank/DDBJ databases">
        <authorList>
            <person name="Babu N.S."/>
            <person name="Beckwith C.J."/>
            <person name="Beseler K.G."/>
            <person name="Brison A."/>
            <person name="Carone J.V."/>
            <person name="Caskin T.P."/>
            <person name="Diamond M."/>
            <person name="Durham M.E."/>
            <person name="Foxe J.M."/>
            <person name="Go M."/>
            <person name="Henderson B.A."/>
            <person name="Jones I.B."/>
            <person name="McGettigan J.A."/>
            <person name="Micheletti S.J."/>
            <person name="Nasrallah M.E."/>
            <person name="Ortiz D."/>
            <person name="Piller C.R."/>
            <person name="Privatt S.R."/>
            <person name="Schneider S.L."/>
            <person name="Sharp S."/>
            <person name="Smith T.C."/>
            <person name="Stanton J.D."/>
            <person name="Ullery H.E."/>
            <person name="Wilson R.J."/>
            <person name="Serrano M.G."/>
            <person name="Buck G."/>
            <person name="Lee V."/>
            <person name="Wang Y."/>
            <person name="Carvalho R."/>
            <person name="Voegtly L."/>
            <person name="Shi R."/>
            <person name="Duckworth R."/>
            <person name="Johnson A."/>
            <person name="Loviza R."/>
            <person name="Walstead R."/>
            <person name="Shah Z."/>
            <person name="Kiflezghi M."/>
            <person name="Wade K."/>
            <person name="Ball S.L."/>
            <person name="Bradley K.W."/>
            <person name="Asai D.J."/>
            <person name="Bowman C.A."/>
            <person name="Russell D.A."/>
            <person name="Pope W.H."/>
            <person name="Jacobs-Sera D."/>
            <person name="Hendrix R.W."/>
            <person name="Hatfull G.F."/>
        </authorList>
    </citation>
    <scope>NUCLEOTIDE SEQUENCE</scope>
</reference>
<keyword evidence="2" id="KW-0378">Hydrolase</keyword>
<feature type="domain" description="AB hydrolase-1" evidence="1">
    <location>
        <begin position="24"/>
        <end position="274"/>
    </location>
</feature>
<name>A0A2P2BZ35_9ZZZZ</name>
<evidence type="ECO:0000313" key="2">
    <source>
        <dbReference type="EMBL" id="CUR55019.1"/>
    </source>
</evidence>
<dbReference type="InterPro" id="IPR000073">
    <property type="entry name" value="AB_hydrolase_1"/>
</dbReference>
<dbReference type="InterPro" id="IPR050471">
    <property type="entry name" value="AB_hydrolase"/>
</dbReference>
<dbReference type="SUPFAM" id="SSF53474">
    <property type="entry name" value="alpha/beta-Hydrolases"/>
    <property type="match status" value="1"/>
</dbReference>
<sequence>MTSLTLSDGRRLDVMVSGEAHHLPLLFHHGTPGSRHQFELVRREAHEHDLRLVTWSRPGYGASERSPGRSVADAAADAEAVLDLIGADSCLTAGWSGGGGGPHALACGALLPERVRAVLCIAGVAPYDADGLEWLAGMGEDNLEEFGAALEGEAALRPWLGAARSELAQINGDQISASMSSLLPPVDVAALTGDFAADLATSIREAVSAGVDGWLDDDLAFTRSWGFDLDDLVVPTSIWQGSEDLMVPFAHGAWLAARLPHATRHLEQGEGHVSITAGAFGRMLDELVDLA</sequence>
<dbReference type="Pfam" id="PF00561">
    <property type="entry name" value="Abhydrolase_1"/>
    <property type="match status" value="1"/>
</dbReference>
<dbReference type="PANTHER" id="PTHR43433:SF5">
    <property type="entry name" value="AB HYDROLASE-1 DOMAIN-CONTAINING PROTEIN"/>
    <property type="match status" value="1"/>
</dbReference>
<dbReference type="InterPro" id="IPR029058">
    <property type="entry name" value="AB_hydrolase_fold"/>
</dbReference>